<dbReference type="OrthoDB" id="9807246at2"/>
<sequence length="155" mass="17216">MDAFHDGGCACGAVRYRVHGTPEKAAICHCRYCQLRTGSAFGVSVYFRDEAVEMLSGELKDYSFRTESDRRFTQRFCPECGTTLVWSLEVFPGLTGIAGGTFDPPTFWYDIRREVYARSRAPFLAPNDAIASFDTSNSHNPVLVEKPSRVGGKGQ</sequence>
<evidence type="ECO:0000256" key="1">
    <source>
        <dbReference type="ARBA" id="ARBA00005495"/>
    </source>
</evidence>
<evidence type="ECO:0000256" key="4">
    <source>
        <dbReference type="ARBA" id="ARBA00023239"/>
    </source>
</evidence>
<dbReference type="SUPFAM" id="SSF51316">
    <property type="entry name" value="Mss4-like"/>
    <property type="match status" value="1"/>
</dbReference>
<name>A0A2U2C7I7_9RHOB</name>
<evidence type="ECO:0000259" key="5">
    <source>
        <dbReference type="PROSITE" id="PS51891"/>
    </source>
</evidence>
<protein>
    <recommendedName>
        <fullName evidence="5">CENP-V/GFA domain-containing protein</fullName>
    </recommendedName>
</protein>
<keyword evidence="3" id="KW-0862">Zinc</keyword>
<feature type="domain" description="CENP-V/GFA" evidence="5">
    <location>
        <begin position="5"/>
        <end position="110"/>
    </location>
</feature>
<accession>A0A2U2C7I7</accession>
<keyword evidence="2" id="KW-0479">Metal-binding</keyword>
<organism evidence="6 7">
    <name type="scientific">Pararhodobacter marinus</name>
    <dbReference type="NCBI Taxonomy" id="2184063"/>
    <lineage>
        <taxon>Bacteria</taxon>
        <taxon>Pseudomonadati</taxon>
        <taxon>Pseudomonadota</taxon>
        <taxon>Alphaproteobacteria</taxon>
        <taxon>Rhodobacterales</taxon>
        <taxon>Paracoccaceae</taxon>
        <taxon>Pararhodobacter</taxon>
    </lineage>
</organism>
<gene>
    <name evidence="6" type="ORF">C4N9_15360</name>
</gene>
<proteinExistence type="inferred from homology"/>
<evidence type="ECO:0000313" key="6">
    <source>
        <dbReference type="EMBL" id="PWE27809.1"/>
    </source>
</evidence>
<keyword evidence="7" id="KW-1185">Reference proteome</keyword>
<dbReference type="EMBL" id="QEYD01000009">
    <property type="protein sequence ID" value="PWE27809.1"/>
    <property type="molecule type" value="Genomic_DNA"/>
</dbReference>
<reference evidence="6 7" key="1">
    <citation type="submission" date="2018-05" db="EMBL/GenBank/DDBJ databases">
        <title>Pararhodobacter marina sp. nov., isolated from deep-sea water of the Indian Ocean.</title>
        <authorList>
            <person name="Lai Q.Sr."/>
            <person name="Liu X."/>
            <person name="Shao Z."/>
        </authorList>
    </citation>
    <scope>NUCLEOTIDE SEQUENCE [LARGE SCALE GENOMIC DNA]</scope>
    <source>
        <strain evidence="6 7">CIC4N-9</strain>
    </source>
</reference>
<dbReference type="PROSITE" id="PS51891">
    <property type="entry name" value="CENP_V_GFA"/>
    <property type="match status" value="1"/>
</dbReference>
<dbReference type="AlphaFoldDB" id="A0A2U2C7I7"/>
<dbReference type="GeneID" id="94366273"/>
<keyword evidence="4" id="KW-0456">Lyase</keyword>
<dbReference type="Gene3D" id="3.90.1590.10">
    <property type="entry name" value="glutathione-dependent formaldehyde- activating enzyme (gfa)"/>
    <property type="match status" value="1"/>
</dbReference>
<evidence type="ECO:0000256" key="3">
    <source>
        <dbReference type="ARBA" id="ARBA00022833"/>
    </source>
</evidence>
<dbReference type="Pfam" id="PF04828">
    <property type="entry name" value="GFA"/>
    <property type="match status" value="1"/>
</dbReference>
<dbReference type="PANTHER" id="PTHR33337:SF40">
    <property type="entry name" value="CENP-V_GFA DOMAIN-CONTAINING PROTEIN-RELATED"/>
    <property type="match status" value="1"/>
</dbReference>
<comment type="caution">
    <text evidence="6">The sequence shown here is derived from an EMBL/GenBank/DDBJ whole genome shotgun (WGS) entry which is preliminary data.</text>
</comment>
<comment type="similarity">
    <text evidence="1">Belongs to the Gfa family.</text>
</comment>
<evidence type="ECO:0000313" key="7">
    <source>
        <dbReference type="Proteomes" id="UP000244940"/>
    </source>
</evidence>
<evidence type="ECO:0000256" key="2">
    <source>
        <dbReference type="ARBA" id="ARBA00022723"/>
    </source>
</evidence>
<dbReference type="InterPro" id="IPR011057">
    <property type="entry name" value="Mss4-like_sf"/>
</dbReference>
<dbReference type="Proteomes" id="UP000244940">
    <property type="component" value="Unassembled WGS sequence"/>
</dbReference>
<dbReference type="GO" id="GO:0016846">
    <property type="term" value="F:carbon-sulfur lyase activity"/>
    <property type="evidence" value="ECO:0007669"/>
    <property type="project" value="InterPro"/>
</dbReference>
<dbReference type="RefSeq" id="WP_109534224.1">
    <property type="nucleotide sequence ID" value="NZ_QEYD01000009.1"/>
</dbReference>
<dbReference type="InterPro" id="IPR006913">
    <property type="entry name" value="CENP-V/GFA"/>
</dbReference>
<dbReference type="GO" id="GO:0046872">
    <property type="term" value="F:metal ion binding"/>
    <property type="evidence" value="ECO:0007669"/>
    <property type="project" value="UniProtKB-KW"/>
</dbReference>
<dbReference type="PANTHER" id="PTHR33337">
    <property type="entry name" value="GFA DOMAIN-CONTAINING PROTEIN"/>
    <property type="match status" value="1"/>
</dbReference>